<dbReference type="SUPFAM" id="SSF82754">
    <property type="entry name" value="C-terminal, gelsolin-like domain of Sec23/24"/>
    <property type="match status" value="1"/>
</dbReference>
<dbReference type="SUPFAM" id="SSF82919">
    <property type="entry name" value="Zn-finger domain of Sec23/24"/>
    <property type="match status" value="1"/>
</dbReference>
<sequence length="816" mass="91877">MALQGDHRARLPHLQRPLYQEAEPISSKPDIPQQNQLPNTMAERRIQAEQPREAKVHTETLPRPLERYDDFLGQFTAMGQLPPPILENIIAKEQAVTSPRFLRFTCTQCAIDESTQKSTGLPLAAIWHPLADICPGEDPIPILNKIPFRCNRCLAFVSPHFRFVEGGRKCICNICGLVQDSPEEYFNDRNNKPELWAGTYEFIAPEDYSNRPPMAPLFFFCIDISANSISLGLPQQILTSIKGVLDYVSFPERCSIGVMTFDTSMQFYKIGSTGEVSEILVTDVDDPFIPESVAGLTYNVAEQREQLDGLLDRLLAWDFTQPPKVNLSAGAVADAMKNYLLKGRGGRVLIFTSQLGTVGKGKLTNRVDPKLFNTDKEKTMYAPLENYVTLAQECTSEDICIDIFLCSGQYADAPSLAALCSQTGGDLHYYPNFNVGFDGERMYYQIFRTLTRTQGFQAVMRARCSNGIAIDQYIGKFKRKGPVEMELACIDSDKTIVIMLKHDSKLQEDIDLHVQCAMLYTSQYGQRLIRIFNGVMKSTKMIPNIFKGGDADAIANVVARQSAYSIYEEAVGTVREKWHASMITMLTIHRMTVGDGEVNKILVPETLRMVPLYSNTAMKLPAFAVSGVPIDARLFSVHALLGMNIRQTRMHFYPSIYSLHDISVQPQQPGTLNNAEFLILPNLVPCTLQYIQSNGVYLLFNGEVMLLYIGRNADQEFLQNVFGVPQFDELSENPELWALNDYGNDESAKVLAIIDEVRKRSPSAYPSLHWLFEGKGDDFILRRFMVEDVTSGEISYSDYLLRIHKIVLNKIAERRG</sequence>
<reference evidence="10" key="1">
    <citation type="submission" date="2021-09" db="EMBL/GenBank/DDBJ databases">
        <authorList>
            <consortium name="AG Swart"/>
            <person name="Singh M."/>
            <person name="Singh A."/>
            <person name="Seah K."/>
            <person name="Emmerich C."/>
        </authorList>
    </citation>
    <scope>NUCLEOTIDE SEQUENCE</scope>
    <source>
        <strain evidence="10">ATCC30299</strain>
    </source>
</reference>
<dbReference type="Gene3D" id="1.20.120.730">
    <property type="entry name" value="Sec23/Sec24 helical domain"/>
    <property type="match status" value="1"/>
</dbReference>
<protein>
    <submittedName>
        <fullName evidence="10">Uncharacterized protein</fullName>
    </submittedName>
</protein>
<dbReference type="EMBL" id="CAJZBQ010000011">
    <property type="protein sequence ID" value="CAG9313996.1"/>
    <property type="molecule type" value="Genomic_DNA"/>
</dbReference>
<keyword evidence="2" id="KW-0813">Transport</keyword>
<dbReference type="Gene3D" id="3.40.20.10">
    <property type="entry name" value="Severin"/>
    <property type="match status" value="1"/>
</dbReference>
<dbReference type="PANTHER" id="PTHR13803:SF4">
    <property type="entry name" value="SECRETORY 24CD, ISOFORM C"/>
    <property type="match status" value="1"/>
</dbReference>
<feature type="domain" description="Sec23/Sec24 helical" evidence="8">
    <location>
        <begin position="550"/>
        <end position="648"/>
    </location>
</feature>
<dbReference type="InterPro" id="IPR036180">
    <property type="entry name" value="Gelsolin-like_dom_sf"/>
</dbReference>
<dbReference type="Pfam" id="PF04811">
    <property type="entry name" value="Sec23_trunk"/>
    <property type="match status" value="1"/>
</dbReference>
<dbReference type="InterPro" id="IPR006895">
    <property type="entry name" value="Znf_Sec23_Sec24"/>
</dbReference>
<comment type="caution">
    <text evidence="10">The sequence shown here is derived from an EMBL/GenBank/DDBJ whole genome shotgun (WGS) entry which is preliminary data.</text>
</comment>
<keyword evidence="11" id="KW-1185">Reference proteome</keyword>
<dbReference type="InterPro" id="IPR036175">
    <property type="entry name" value="Sec23/24_helical_dom_sf"/>
</dbReference>
<dbReference type="GO" id="GO:0090110">
    <property type="term" value="P:COPII-coated vesicle cargo loading"/>
    <property type="evidence" value="ECO:0007669"/>
    <property type="project" value="TreeGrafter"/>
</dbReference>
<dbReference type="InterPro" id="IPR029006">
    <property type="entry name" value="ADF-H/Gelsolin-like_dom_sf"/>
</dbReference>
<dbReference type="InterPro" id="IPR006900">
    <property type="entry name" value="Sec23/24_helical_dom"/>
</dbReference>
<organism evidence="10 11">
    <name type="scientific">Blepharisma stoltei</name>
    <dbReference type="NCBI Taxonomy" id="1481888"/>
    <lineage>
        <taxon>Eukaryota</taxon>
        <taxon>Sar</taxon>
        <taxon>Alveolata</taxon>
        <taxon>Ciliophora</taxon>
        <taxon>Postciliodesmatophora</taxon>
        <taxon>Heterotrichea</taxon>
        <taxon>Heterotrichida</taxon>
        <taxon>Blepharismidae</taxon>
        <taxon>Blepharisma</taxon>
    </lineage>
</organism>
<dbReference type="InterPro" id="IPR012990">
    <property type="entry name" value="Beta-sandwich_Sec23_24"/>
</dbReference>
<dbReference type="Pfam" id="PF00626">
    <property type="entry name" value="Gelsolin"/>
    <property type="match status" value="1"/>
</dbReference>
<feature type="region of interest" description="Disordered" evidence="4">
    <location>
        <begin position="1"/>
        <end position="35"/>
    </location>
</feature>
<evidence type="ECO:0000256" key="2">
    <source>
        <dbReference type="ARBA" id="ARBA00022448"/>
    </source>
</evidence>
<evidence type="ECO:0000259" key="9">
    <source>
        <dbReference type="Pfam" id="PF08033"/>
    </source>
</evidence>
<evidence type="ECO:0000313" key="10">
    <source>
        <dbReference type="EMBL" id="CAG9313996.1"/>
    </source>
</evidence>
<evidence type="ECO:0000259" key="5">
    <source>
        <dbReference type="Pfam" id="PF00626"/>
    </source>
</evidence>
<dbReference type="GO" id="GO:0030127">
    <property type="term" value="C:COPII vesicle coat"/>
    <property type="evidence" value="ECO:0007669"/>
    <property type="project" value="InterPro"/>
</dbReference>
<dbReference type="Gene3D" id="3.40.50.410">
    <property type="entry name" value="von Willebrand factor, type A domain"/>
    <property type="match status" value="1"/>
</dbReference>
<evidence type="ECO:0000313" key="11">
    <source>
        <dbReference type="Proteomes" id="UP001162131"/>
    </source>
</evidence>
<dbReference type="Gene3D" id="2.60.40.1670">
    <property type="entry name" value="beta-sandwich domain of Sec23/24"/>
    <property type="match status" value="1"/>
</dbReference>
<dbReference type="GO" id="GO:0000149">
    <property type="term" value="F:SNARE binding"/>
    <property type="evidence" value="ECO:0007669"/>
    <property type="project" value="TreeGrafter"/>
</dbReference>
<evidence type="ECO:0000259" key="6">
    <source>
        <dbReference type="Pfam" id="PF04810"/>
    </source>
</evidence>
<dbReference type="Pfam" id="PF04810">
    <property type="entry name" value="zf-Sec23_Sec24"/>
    <property type="match status" value="1"/>
</dbReference>
<comment type="similarity">
    <text evidence="1">Belongs to the SEC23/SEC24 family. SEC24 subfamily.</text>
</comment>
<evidence type="ECO:0000256" key="3">
    <source>
        <dbReference type="ARBA" id="ARBA00022927"/>
    </source>
</evidence>
<dbReference type="GO" id="GO:0008270">
    <property type="term" value="F:zinc ion binding"/>
    <property type="evidence" value="ECO:0007669"/>
    <property type="project" value="InterPro"/>
</dbReference>
<feature type="domain" description="Sec23/Sec24 trunk" evidence="7">
    <location>
        <begin position="213"/>
        <end position="448"/>
    </location>
</feature>
<feature type="domain" description="Gelsolin-like" evidence="5">
    <location>
        <begin position="679"/>
        <end position="731"/>
    </location>
</feature>
<dbReference type="InterPro" id="IPR007123">
    <property type="entry name" value="Gelsolin-like_dom"/>
</dbReference>
<dbReference type="AlphaFoldDB" id="A0AAU9IJN5"/>
<dbReference type="InterPro" id="IPR036465">
    <property type="entry name" value="vWFA_dom_sf"/>
</dbReference>
<dbReference type="Pfam" id="PF08033">
    <property type="entry name" value="Sec23_BS"/>
    <property type="match status" value="1"/>
</dbReference>
<dbReference type="InterPro" id="IPR050550">
    <property type="entry name" value="SEC23_SEC24_subfamily"/>
</dbReference>
<evidence type="ECO:0000259" key="8">
    <source>
        <dbReference type="Pfam" id="PF04815"/>
    </source>
</evidence>
<dbReference type="Pfam" id="PF04815">
    <property type="entry name" value="Sec23_helical"/>
    <property type="match status" value="1"/>
</dbReference>
<evidence type="ECO:0000256" key="1">
    <source>
        <dbReference type="ARBA" id="ARBA00008334"/>
    </source>
</evidence>
<dbReference type="InterPro" id="IPR036174">
    <property type="entry name" value="Znf_Sec23_Sec24_sf"/>
</dbReference>
<dbReference type="GO" id="GO:0006886">
    <property type="term" value="P:intracellular protein transport"/>
    <property type="evidence" value="ECO:0007669"/>
    <property type="project" value="InterPro"/>
</dbReference>
<keyword evidence="3" id="KW-0653">Protein transport</keyword>
<dbReference type="Gene3D" id="2.30.30.380">
    <property type="entry name" value="Zn-finger domain of Sec23/24"/>
    <property type="match status" value="1"/>
</dbReference>
<dbReference type="InterPro" id="IPR006896">
    <property type="entry name" value="Sec23/24_trunk_dom"/>
</dbReference>
<dbReference type="Proteomes" id="UP001162131">
    <property type="component" value="Unassembled WGS sequence"/>
</dbReference>
<accession>A0AAU9IJN5</accession>
<feature type="domain" description="Sec23/Sec24 beta-sandwich" evidence="9">
    <location>
        <begin position="455"/>
        <end position="534"/>
    </location>
</feature>
<evidence type="ECO:0000256" key="4">
    <source>
        <dbReference type="SAM" id="MobiDB-lite"/>
    </source>
</evidence>
<proteinExistence type="inferred from homology"/>
<gene>
    <name evidence="10" type="ORF">BSTOLATCC_MIC9797</name>
</gene>
<dbReference type="GO" id="GO:0070971">
    <property type="term" value="C:endoplasmic reticulum exit site"/>
    <property type="evidence" value="ECO:0007669"/>
    <property type="project" value="TreeGrafter"/>
</dbReference>
<dbReference type="SUPFAM" id="SSF53300">
    <property type="entry name" value="vWA-like"/>
    <property type="match status" value="1"/>
</dbReference>
<feature type="domain" description="Zinc finger Sec23/Sec24-type" evidence="6">
    <location>
        <begin position="147"/>
        <end position="185"/>
    </location>
</feature>
<evidence type="ECO:0000259" key="7">
    <source>
        <dbReference type="Pfam" id="PF04811"/>
    </source>
</evidence>
<dbReference type="PANTHER" id="PTHR13803">
    <property type="entry name" value="SEC24-RELATED PROTEIN"/>
    <property type="match status" value="1"/>
</dbReference>
<name>A0AAU9IJN5_9CILI</name>
<dbReference type="SUPFAM" id="SSF81811">
    <property type="entry name" value="Helical domain of Sec23/24"/>
    <property type="match status" value="1"/>
</dbReference>
<dbReference type="SUPFAM" id="SSF81995">
    <property type="entry name" value="beta-sandwich domain of Sec23/24"/>
    <property type="match status" value="1"/>
</dbReference>